<proteinExistence type="predicted"/>
<evidence type="ECO:0000313" key="2">
    <source>
        <dbReference type="EMBL" id="AWM37610.1"/>
    </source>
</evidence>
<reference evidence="2 3" key="1">
    <citation type="submission" date="2018-01" db="EMBL/GenBank/DDBJ databases">
        <title>G. obscuriglobus.</title>
        <authorList>
            <person name="Franke J."/>
            <person name="Blomberg W."/>
            <person name="Selmecki A."/>
        </authorList>
    </citation>
    <scope>NUCLEOTIDE SEQUENCE [LARGE SCALE GENOMIC DNA]</scope>
    <source>
        <strain evidence="2 3">DSM 5831</strain>
    </source>
</reference>
<evidence type="ECO:0000259" key="1">
    <source>
        <dbReference type="SMART" id="SM00860"/>
    </source>
</evidence>
<dbReference type="Pfam" id="PF09346">
    <property type="entry name" value="SMI1_KNR4"/>
    <property type="match status" value="1"/>
</dbReference>
<gene>
    <name evidence="2" type="ORF">C1280_11765</name>
</gene>
<dbReference type="AlphaFoldDB" id="A0A2Z3H957"/>
<dbReference type="KEGG" id="gog:C1280_11765"/>
<dbReference type="EMBL" id="CP025958">
    <property type="protein sequence ID" value="AWM37610.1"/>
    <property type="molecule type" value="Genomic_DNA"/>
</dbReference>
<sequence length="240" mass="26620">MAVQVSYLFGHGKRSHAIAEIELLRARLAELRRRDPGYKVFGSRAHRYQSAPVGQAELDRAEATLGVPLPTEYRRLMLELGHGAGPYYGLWSPGESLDEFLGRAQEYEAEEGRPVRPAGPFPLAAADLRDAEVSPAARDWPCDGCMPICHQGCTFWSVLVLTGEFAGRIWDVACFVGFSGEWLPARRPPGWWEFGMPHPRQLPPLPSPPTLTEWFAGWAERCLTDLPEQAEPGAAPDTAR</sequence>
<dbReference type="InterPro" id="IPR037883">
    <property type="entry name" value="Knr4/Smi1-like_sf"/>
</dbReference>
<organism evidence="2 3">
    <name type="scientific">Gemmata obscuriglobus</name>
    <dbReference type="NCBI Taxonomy" id="114"/>
    <lineage>
        <taxon>Bacteria</taxon>
        <taxon>Pseudomonadati</taxon>
        <taxon>Planctomycetota</taxon>
        <taxon>Planctomycetia</taxon>
        <taxon>Gemmatales</taxon>
        <taxon>Gemmataceae</taxon>
        <taxon>Gemmata</taxon>
    </lineage>
</organism>
<dbReference type="Proteomes" id="UP000245802">
    <property type="component" value="Chromosome"/>
</dbReference>
<dbReference type="SMART" id="SM00860">
    <property type="entry name" value="SMI1_KNR4"/>
    <property type="match status" value="1"/>
</dbReference>
<feature type="domain" description="Knr4/Smi1-like" evidence="1">
    <location>
        <begin position="52"/>
        <end position="217"/>
    </location>
</feature>
<evidence type="ECO:0000313" key="3">
    <source>
        <dbReference type="Proteomes" id="UP000245802"/>
    </source>
</evidence>
<dbReference type="SUPFAM" id="SSF160631">
    <property type="entry name" value="SMI1/KNR4-like"/>
    <property type="match status" value="1"/>
</dbReference>
<dbReference type="InterPro" id="IPR018958">
    <property type="entry name" value="Knr4/Smi1-like_dom"/>
</dbReference>
<protein>
    <submittedName>
        <fullName evidence="2">SMI1/KNR4 family protein</fullName>
    </submittedName>
</protein>
<name>A0A2Z3H957_9BACT</name>
<keyword evidence="3" id="KW-1185">Reference proteome</keyword>
<dbReference type="RefSeq" id="WP_010047325.1">
    <property type="nucleotide sequence ID" value="NZ_CP025958.1"/>
</dbReference>
<accession>A0A2Z3H957</accession>